<evidence type="ECO:0000313" key="2">
    <source>
        <dbReference type="EMBL" id="KAG5840999.1"/>
    </source>
</evidence>
<keyword evidence="3" id="KW-1185">Reference proteome</keyword>
<dbReference type="AlphaFoldDB" id="A0A9D3M3G4"/>
<feature type="region of interest" description="Disordered" evidence="1">
    <location>
        <begin position="1"/>
        <end position="288"/>
    </location>
</feature>
<accession>A0A9D3M3G4</accession>
<organism evidence="2 3">
    <name type="scientific">Anguilla anguilla</name>
    <name type="common">European freshwater eel</name>
    <name type="synonym">Muraena anguilla</name>
    <dbReference type="NCBI Taxonomy" id="7936"/>
    <lineage>
        <taxon>Eukaryota</taxon>
        <taxon>Metazoa</taxon>
        <taxon>Chordata</taxon>
        <taxon>Craniata</taxon>
        <taxon>Vertebrata</taxon>
        <taxon>Euteleostomi</taxon>
        <taxon>Actinopterygii</taxon>
        <taxon>Neopterygii</taxon>
        <taxon>Teleostei</taxon>
        <taxon>Anguilliformes</taxon>
        <taxon>Anguillidae</taxon>
        <taxon>Anguilla</taxon>
    </lineage>
</organism>
<protein>
    <submittedName>
        <fullName evidence="2">Uncharacterized protein</fullName>
    </submittedName>
</protein>
<dbReference type="Proteomes" id="UP001044222">
    <property type="component" value="Chromosome 10"/>
</dbReference>
<feature type="compositionally biased region" description="Basic and acidic residues" evidence="1">
    <location>
        <begin position="226"/>
        <end position="237"/>
    </location>
</feature>
<feature type="region of interest" description="Disordered" evidence="1">
    <location>
        <begin position="336"/>
        <end position="422"/>
    </location>
</feature>
<feature type="compositionally biased region" description="Low complexity" evidence="1">
    <location>
        <begin position="139"/>
        <end position="150"/>
    </location>
</feature>
<feature type="compositionally biased region" description="Low complexity" evidence="1">
    <location>
        <begin position="393"/>
        <end position="421"/>
    </location>
</feature>
<feature type="compositionally biased region" description="Gly residues" evidence="1">
    <location>
        <begin position="1"/>
        <end position="12"/>
    </location>
</feature>
<feature type="compositionally biased region" description="Basic and acidic residues" evidence="1">
    <location>
        <begin position="87"/>
        <end position="106"/>
    </location>
</feature>
<evidence type="ECO:0000313" key="3">
    <source>
        <dbReference type="Proteomes" id="UP001044222"/>
    </source>
</evidence>
<sequence>MGGARLEGGGAVGEVRLDHTTPLRGTLGRGRGRRDRGSERQSERREEEEDGGSNGGEARGQEARMWARPVWKETVPWETLRGHASSRRKEREWEREGEREETERERHLRRYHEHLQQFLPSAALLKTPRAPEPPADSLGPRGPRQPAPAGEEGASRRPPSPSHALELGHGSRSGPGERVPNAVDTELTRARGEMQETPPFGPATGSDLGLGEGWAVLGAGDEKEESWEGERETERGSDGPALLGWSSEEEDYSAYLSTESSSSNNNNNIPAERPLSPPRTSSALLAEDLNDLSHEFKCSNSQPREGLGPAWAGADPLRLHFDSLPSDSVNIALSASAPAVSTPLTGCSRRASGNPDSGEAPATSFALPGEAPAAVTSSTGAEPQDGTGPVPRGTAGAATPSGSAPPSRGSSPSAAESSTSTMDPLSISLLQVERQAATDSFLRPSSCSPAPLLRETVERGAGEGRLTSYWRLCWTSRPIGVTLNLQWHQMTREGSRVLT</sequence>
<gene>
    <name evidence="2" type="ORF">ANANG_G00194900</name>
</gene>
<feature type="compositionally biased region" description="Basic and acidic residues" evidence="1">
    <location>
        <begin position="35"/>
        <end position="45"/>
    </location>
</feature>
<dbReference type="EMBL" id="JAFIRN010000010">
    <property type="protein sequence ID" value="KAG5840999.1"/>
    <property type="molecule type" value="Genomic_DNA"/>
</dbReference>
<evidence type="ECO:0000256" key="1">
    <source>
        <dbReference type="SAM" id="MobiDB-lite"/>
    </source>
</evidence>
<proteinExistence type="predicted"/>
<reference evidence="2" key="1">
    <citation type="submission" date="2021-01" db="EMBL/GenBank/DDBJ databases">
        <title>A chromosome-scale assembly of European eel, Anguilla anguilla.</title>
        <authorList>
            <person name="Henkel C."/>
            <person name="Jong-Raadsen S.A."/>
            <person name="Dufour S."/>
            <person name="Weltzien F.-A."/>
            <person name="Palstra A.P."/>
            <person name="Pelster B."/>
            <person name="Spaink H.P."/>
            <person name="Van Den Thillart G.E."/>
            <person name="Jansen H."/>
            <person name="Zahm M."/>
            <person name="Klopp C."/>
            <person name="Cedric C."/>
            <person name="Louis A."/>
            <person name="Berthelot C."/>
            <person name="Parey E."/>
            <person name="Roest Crollius H."/>
            <person name="Montfort J."/>
            <person name="Robinson-Rechavi M."/>
            <person name="Bucao C."/>
            <person name="Bouchez O."/>
            <person name="Gislard M."/>
            <person name="Lluch J."/>
            <person name="Milhes M."/>
            <person name="Lampietro C."/>
            <person name="Lopez Roques C."/>
            <person name="Donnadieu C."/>
            <person name="Braasch I."/>
            <person name="Desvignes T."/>
            <person name="Postlethwait J."/>
            <person name="Bobe J."/>
            <person name="Guiguen Y."/>
            <person name="Dirks R."/>
        </authorList>
    </citation>
    <scope>NUCLEOTIDE SEQUENCE</scope>
    <source>
        <strain evidence="2">Tag_6206</strain>
        <tissue evidence="2">Liver</tissue>
    </source>
</reference>
<comment type="caution">
    <text evidence="2">The sequence shown here is derived from an EMBL/GenBank/DDBJ whole genome shotgun (WGS) entry which is preliminary data.</text>
</comment>
<name>A0A9D3M3G4_ANGAN</name>